<proteinExistence type="predicted"/>
<dbReference type="Pfam" id="PF13472">
    <property type="entry name" value="Lipase_GDSL_2"/>
    <property type="match status" value="1"/>
</dbReference>
<evidence type="ECO:0000259" key="1">
    <source>
        <dbReference type="Pfam" id="PF13472"/>
    </source>
</evidence>
<evidence type="ECO:0000313" key="3">
    <source>
        <dbReference type="Proteomes" id="UP001056500"/>
    </source>
</evidence>
<dbReference type="InterPro" id="IPR013830">
    <property type="entry name" value="SGNH_hydro"/>
</dbReference>
<dbReference type="InterPro" id="IPR036514">
    <property type="entry name" value="SGNH_hydro_sf"/>
</dbReference>
<accession>A0ABY4WLR3</accession>
<dbReference type="InterPro" id="IPR051532">
    <property type="entry name" value="Ester_Hydrolysis_Enzymes"/>
</dbReference>
<keyword evidence="3" id="KW-1185">Reference proteome</keyword>
<dbReference type="PANTHER" id="PTHR30383">
    <property type="entry name" value="THIOESTERASE 1/PROTEASE 1/LYSOPHOSPHOLIPASE L1"/>
    <property type="match status" value="1"/>
</dbReference>
<feature type="domain" description="SGNH hydrolase-type esterase" evidence="1">
    <location>
        <begin position="47"/>
        <end position="219"/>
    </location>
</feature>
<organism evidence="2 3">
    <name type="scientific">Brevibacillus ruminantium</name>
    <dbReference type="NCBI Taxonomy" id="2950604"/>
    <lineage>
        <taxon>Bacteria</taxon>
        <taxon>Bacillati</taxon>
        <taxon>Bacillota</taxon>
        <taxon>Bacilli</taxon>
        <taxon>Bacillales</taxon>
        <taxon>Paenibacillaceae</taxon>
        <taxon>Brevibacillus</taxon>
    </lineage>
</organism>
<dbReference type="Proteomes" id="UP001056500">
    <property type="component" value="Chromosome"/>
</dbReference>
<dbReference type="Gene3D" id="3.40.50.1110">
    <property type="entry name" value="SGNH hydrolase"/>
    <property type="match status" value="1"/>
</dbReference>
<dbReference type="EMBL" id="CP098755">
    <property type="protein sequence ID" value="USG67073.1"/>
    <property type="molecule type" value="Genomic_DNA"/>
</dbReference>
<gene>
    <name evidence="2" type="ORF">NDK47_07220</name>
</gene>
<dbReference type="PANTHER" id="PTHR30383:SF5">
    <property type="entry name" value="SGNH HYDROLASE-TYPE ESTERASE DOMAIN-CONTAINING PROTEIN"/>
    <property type="match status" value="1"/>
</dbReference>
<sequence>MALEQKRPDLIRPGKFTVEAAADRRRNEFDFHNESLLFHQRPIDFLFFGDSITHWWDTATYFGSLGQVIVNRGIGGDTTAFALRRFAADVLQLRPAFVIILLGINNTWALDEWLPQDRKTPEQLHQEILTELKEMLTQSKAHGITPILCSLLPTRMDRYARNEIRNELVVRINESLQACARALDVIYVDYHRHLTDPDGLTLRKDLADDGLHPHVLGYNLMASVLRETLNSHGIRIG</sequence>
<dbReference type="RefSeq" id="WP_251874177.1">
    <property type="nucleotide sequence ID" value="NZ_CP098755.1"/>
</dbReference>
<evidence type="ECO:0000313" key="2">
    <source>
        <dbReference type="EMBL" id="USG67073.1"/>
    </source>
</evidence>
<protein>
    <submittedName>
        <fullName evidence="2">GDSL-type esterase/lipase family protein</fullName>
    </submittedName>
</protein>
<name>A0ABY4WLR3_9BACL</name>
<dbReference type="SUPFAM" id="SSF52266">
    <property type="entry name" value="SGNH hydrolase"/>
    <property type="match status" value="1"/>
</dbReference>
<reference evidence="2" key="1">
    <citation type="submission" date="2022-06" db="EMBL/GenBank/DDBJ databases">
        <title>Genome sequencing of Brevibacillus sp. BB3-R1.</title>
        <authorList>
            <person name="Heo J."/>
            <person name="Lee D."/>
            <person name="Won M."/>
            <person name="Han B.-H."/>
            <person name="Hong S.-B."/>
            <person name="Kwon S.-W."/>
        </authorList>
    </citation>
    <scope>NUCLEOTIDE SEQUENCE</scope>
    <source>
        <strain evidence="2">BB3-R1</strain>
    </source>
</reference>